<organism evidence="1 2">
    <name type="scientific">Glossina pallidipes</name>
    <name type="common">Tsetse fly</name>
    <dbReference type="NCBI Taxonomy" id="7398"/>
    <lineage>
        <taxon>Eukaryota</taxon>
        <taxon>Metazoa</taxon>
        <taxon>Ecdysozoa</taxon>
        <taxon>Arthropoda</taxon>
        <taxon>Hexapoda</taxon>
        <taxon>Insecta</taxon>
        <taxon>Pterygota</taxon>
        <taxon>Neoptera</taxon>
        <taxon>Endopterygota</taxon>
        <taxon>Diptera</taxon>
        <taxon>Brachycera</taxon>
        <taxon>Muscomorpha</taxon>
        <taxon>Hippoboscoidea</taxon>
        <taxon>Glossinidae</taxon>
        <taxon>Glossina</taxon>
    </lineage>
</organism>
<dbReference type="EnsemblMetazoa" id="GPAI009632-RA">
    <property type="protein sequence ID" value="GPAI009632-PA"/>
    <property type="gene ID" value="GPAI009632"/>
</dbReference>
<dbReference type="AlphaFoldDB" id="A0A1A9ZBI8"/>
<dbReference type="VEuPathDB" id="VectorBase:GPAI009632"/>
<keyword evidence="2" id="KW-1185">Reference proteome</keyword>
<evidence type="ECO:0000313" key="2">
    <source>
        <dbReference type="Proteomes" id="UP000092445"/>
    </source>
</evidence>
<evidence type="ECO:0000313" key="1">
    <source>
        <dbReference type="EnsemblMetazoa" id="GPAI009632-PA"/>
    </source>
</evidence>
<name>A0A1A9ZBI8_GLOPL</name>
<accession>A0A1A9ZBI8</accession>
<proteinExistence type="predicted"/>
<dbReference type="Proteomes" id="UP000092445">
    <property type="component" value="Unassembled WGS sequence"/>
</dbReference>
<protein>
    <submittedName>
        <fullName evidence="1">Uncharacterized protein</fullName>
    </submittedName>
</protein>
<reference evidence="2" key="1">
    <citation type="submission" date="2014-03" db="EMBL/GenBank/DDBJ databases">
        <authorList>
            <person name="Aksoy S."/>
            <person name="Warren W."/>
            <person name="Wilson R.K."/>
        </authorList>
    </citation>
    <scope>NUCLEOTIDE SEQUENCE [LARGE SCALE GENOMIC DNA]</scope>
    <source>
        <strain evidence="2">IAEA</strain>
    </source>
</reference>
<sequence>MNTSYVEDSNNCDRHNALVTTIPVEECGWAKQRSGKVEKGAMGRIMNKRTDVFSIRRTTILQDTTIGLGLRSQLSYVCGNDVAIGTKPEIAVMTVNCADEPYSDLRLVVQFQNRQSNESC</sequence>
<reference evidence="1" key="2">
    <citation type="submission" date="2020-05" db="UniProtKB">
        <authorList>
            <consortium name="EnsemblMetazoa"/>
        </authorList>
    </citation>
    <scope>IDENTIFICATION</scope>
    <source>
        <strain evidence="1">IAEA</strain>
    </source>
</reference>